<feature type="region of interest" description="Disordered" evidence="6">
    <location>
        <begin position="15"/>
        <end position="45"/>
    </location>
</feature>
<name>A0AB34FW85_9HYPO</name>
<protein>
    <submittedName>
        <fullName evidence="8">cAMP-dependent protein kinase regulatory subunit</fullName>
    </submittedName>
</protein>
<dbReference type="CDD" id="cd00083">
    <property type="entry name" value="bHLH_SF"/>
    <property type="match status" value="1"/>
</dbReference>
<evidence type="ECO:0000256" key="5">
    <source>
        <dbReference type="ARBA" id="ARBA00023242"/>
    </source>
</evidence>
<dbReference type="GO" id="GO:0003700">
    <property type="term" value="F:DNA-binding transcription factor activity"/>
    <property type="evidence" value="ECO:0007669"/>
    <property type="project" value="TreeGrafter"/>
</dbReference>
<evidence type="ECO:0000256" key="1">
    <source>
        <dbReference type="ARBA" id="ARBA00023015"/>
    </source>
</evidence>
<keyword evidence="3" id="KW-0010">Activator</keyword>
<evidence type="ECO:0000256" key="2">
    <source>
        <dbReference type="ARBA" id="ARBA00023125"/>
    </source>
</evidence>
<dbReference type="PROSITE" id="PS50888">
    <property type="entry name" value="BHLH"/>
    <property type="match status" value="1"/>
</dbReference>
<proteinExistence type="predicted"/>
<evidence type="ECO:0000256" key="6">
    <source>
        <dbReference type="SAM" id="MobiDB-lite"/>
    </source>
</evidence>
<evidence type="ECO:0000313" key="8">
    <source>
        <dbReference type="EMBL" id="KAJ6443392.1"/>
    </source>
</evidence>
<dbReference type="SUPFAM" id="SSF47459">
    <property type="entry name" value="HLH, helix-loop-helix DNA-binding domain"/>
    <property type="match status" value="1"/>
</dbReference>
<dbReference type="Gene3D" id="4.10.280.10">
    <property type="entry name" value="Helix-loop-helix DNA-binding domain"/>
    <property type="match status" value="1"/>
</dbReference>
<keyword evidence="2" id="KW-0238">DNA-binding</keyword>
<dbReference type="SMART" id="SM00353">
    <property type="entry name" value="HLH"/>
    <property type="match status" value="1"/>
</dbReference>
<dbReference type="InterPro" id="IPR036638">
    <property type="entry name" value="HLH_DNA-bd_sf"/>
</dbReference>
<gene>
    <name evidence="8" type="ORF">O9K51_04571</name>
</gene>
<evidence type="ECO:0000256" key="3">
    <source>
        <dbReference type="ARBA" id="ARBA00023159"/>
    </source>
</evidence>
<comment type="caution">
    <text evidence="8">The sequence shown here is derived from an EMBL/GenBank/DDBJ whole genome shotgun (WGS) entry which is preliminary data.</text>
</comment>
<dbReference type="EMBL" id="JAQHRD010000003">
    <property type="protein sequence ID" value="KAJ6443392.1"/>
    <property type="molecule type" value="Genomic_DNA"/>
</dbReference>
<keyword evidence="4" id="KW-0804">Transcription</keyword>
<keyword evidence="9" id="KW-1185">Reference proteome</keyword>
<organism evidence="8 9">
    <name type="scientific">Purpureocillium lavendulum</name>
    <dbReference type="NCBI Taxonomy" id="1247861"/>
    <lineage>
        <taxon>Eukaryota</taxon>
        <taxon>Fungi</taxon>
        <taxon>Dikarya</taxon>
        <taxon>Ascomycota</taxon>
        <taxon>Pezizomycotina</taxon>
        <taxon>Sordariomycetes</taxon>
        <taxon>Hypocreomycetidae</taxon>
        <taxon>Hypocreales</taxon>
        <taxon>Ophiocordycipitaceae</taxon>
        <taxon>Purpureocillium</taxon>
    </lineage>
</organism>
<evidence type="ECO:0000313" key="9">
    <source>
        <dbReference type="Proteomes" id="UP001163105"/>
    </source>
</evidence>
<sequence length="311" mass="33343">MCCLEKETPIHYLTRQPGSSVHSTGAGAGAIAAGPASSADASKKKKRIRNWTADDRAVHRVFERSRREAFKERLQTLASLVPSLQSVDPNRLSKHVVVDESITFIKAEQRSTAHSLRTVDALLAEREGLLSELNRWRASAGLDVRLPQDLPADTPTQSPMIRQGSMRAVEANPGVDWVAGPDMLPGGGDDTALLEEPEPFGAPELELDSSLDLMQMPVGSASSAGVPGPPMGGASWSPSATDFAMPALQADFGDLFSTKGMAQQTITQTYGLPLTEMEMAQEEPGDRPGEMDINDPMPFVGNHAHIYSGSI</sequence>
<dbReference type="GO" id="GO:0090575">
    <property type="term" value="C:RNA polymerase II transcription regulator complex"/>
    <property type="evidence" value="ECO:0007669"/>
    <property type="project" value="TreeGrafter"/>
</dbReference>
<dbReference type="GO" id="GO:0046983">
    <property type="term" value="F:protein dimerization activity"/>
    <property type="evidence" value="ECO:0007669"/>
    <property type="project" value="InterPro"/>
</dbReference>
<dbReference type="PANTHER" id="PTHR10328:SF3">
    <property type="entry name" value="PROTEIN MAX"/>
    <property type="match status" value="1"/>
</dbReference>
<evidence type="ECO:0000256" key="4">
    <source>
        <dbReference type="ARBA" id="ARBA00023163"/>
    </source>
</evidence>
<evidence type="ECO:0000259" key="7">
    <source>
        <dbReference type="PROSITE" id="PS50888"/>
    </source>
</evidence>
<dbReference type="PANTHER" id="PTHR10328">
    <property type="entry name" value="PROTEIN MAX MYC-ASSOCIATED FACTOR X"/>
    <property type="match status" value="1"/>
</dbReference>
<dbReference type="Pfam" id="PF00010">
    <property type="entry name" value="HLH"/>
    <property type="match status" value="1"/>
</dbReference>
<dbReference type="GO" id="GO:0003677">
    <property type="term" value="F:DNA binding"/>
    <property type="evidence" value="ECO:0007669"/>
    <property type="project" value="UniProtKB-KW"/>
</dbReference>
<keyword evidence="5" id="KW-0539">Nucleus</keyword>
<dbReference type="GO" id="GO:0045944">
    <property type="term" value="P:positive regulation of transcription by RNA polymerase II"/>
    <property type="evidence" value="ECO:0007669"/>
    <property type="project" value="TreeGrafter"/>
</dbReference>
<dbReference type="Proteomes" id="UP001163105">
    <property type="component" value="Unassembled WGS sequence"/>
</dbReference>
<accession>A0AB34FW85</accession>
<reference evidence="8" key="1">
    <citation type="submission" date="2023-01" db="EMBL/GenBank/DDBJ databases">
        <title>The growth and conidiation of Purpureocillium lavendulum are regulated by nitrogen source and histone H3K14 acetylation.</title>
        <authorList>
            <person name="Tang P."/>
            <person name="Han J."/>
            <person name="Zhang C."/>
            <person name="Tang P."/>
            <person name="Qi F."/>
            <person name="Zhang K."/>
            <person name="Liang L."/>
        </authorList>
    </citation>
    <scope>NUCLEOTIDE SEQUENCE</scope>
    <source>
        <strain evidence="8">YMF1.00683</strain>
    </source>
</reference>
<feature type="compositionally biased region" description="Low complexity" evidence="6">
    <location>
        <begin position="23"/>
        <end position="40"/>
    </location>
</feature>
<feature type="domain" description="BHLH" evidence="7">
    <location>
        <begin position="54"/>
        <end position="108"/>
    </location>
</feature>
<dbReference type="InterPro" id="IPR011598">
    <property type="entry name" value="bHLH_dom"/>
</dbReference>
<dbReference type="AlphaFoldDB" id="A0AB34FW85"/>
<keyword evidence="1" id="KW-0805">Transcription regulation</keyword>